<proteinExistence type="predicted"/>
<sequence>MRKGESVELHLLRTLHGGVSDYPRYSTLLAVERRQFNVNSQTASVIANIRSDG</sequence>
<dbReference type="HOGENOM" id="CLU_3068187_0_0_1"/>
<name>A0A0C2T056_AMAMK</name>
<protein>
    <submittedName>
        <fullName evidence="1">Uncharacterized protein</fullName>
    </submittedName>
</protein>
<dbReference type="EMBL" id="KN818309">
    <property type="protein sequence ID" value="KIL59799.1"/>
    <property type="molecule type" value="Genomic_DNA"/>
</dbReference>
<evidence type="ECO:0000313" key="2">
    <source>
        <dbReference type="Proteomes" id="UP000054549"/>
    </source>
</evidence>
<keyword evidence="2" id="KW-1185">Reference proteome</keyword>
<gene>
    <name evidence="1" type="ORF">M378DRAFT_168800</name>
</gene>
<evidence type="ECO:0000313" key="1">
    <source>
        <dbReference type="EMBL" id="KIL59799.1"/>
    </source>
</evidence>
<dbReference type="Proteomes" id="UP000054549">
    <property type="component" value="Unassembled WGS sequence"/>
</dbReference>
<reference evidence="1 2" key="1">
    <citation type="submission" date="2014-04" db="EMBL/GenBank/DDBJ databases">
        <title>Evolutionary Origins and Diversification of the Mycorrhizal Mutualists.</title>
        <authorList>
            <consortium name="DOE Joint Genome Institute"/>
            <consortium name="Mycorrhizal Genomics Consortium"/>
            <person name="Kohler A."/>
            <person name="Kuo A."/>
            <person name="Nagy L.G."/>
            <person name="Floudas D."/>
            <person name="Copeland A."/>
            <person name="Barry K.W."/>
            <person name="Cichocki N."/>
            <person name="Veneault-Fourrey C."/>
            <person name="LaButti K."/>
            <person name="Lindquist E.A."/>
            <person name="Lipzen A."/>
            <person name="Lundell T."/>
            <person name="Morin E."/>
            <person name="Murat C."/>
            <person name="Riley R."/>
            <person name="Ohm R."/>
            <person name="Sun H."/>
            <person name="Tunlid A."/>
            <person name="Henrissat B."/>
            <person name="Grigoriev I.V."/>
            <person name="Hibbett D.S."/>
            <person name="Martin F."/>
        </authorList>
    </citation>
    <scope>NUCLEOTIDE SEQUENCE [LARGE SCALE GENOMIC DNA]</scope>
    <source>
        <strain evidence="1 2">Koide BX008</strain>
    </source>
</reference>
<accession>A0A0C2T056</accession>
<dbReference type="AlphaFoldDB" id="A0A0C2T056"/>
<organism evidence="1 2">
    <name type="scientific">Amanita muscaria (strain Koide BX008)</name>
    <dbReference type="NCBI Taxonomy" id="946122"/>
    <lineage>
        <taxon>Eukaryota</taxon>
        <taxon>Fungi</taxon>
        <taxon>Dikarya</taxon>
        <taxon>Basidiomycota</taxon>
        <taxon>Agaricomycotina</taxon>
        <taxon>Agaricomycetes</taxon>
        <taxon>Agaricomycetidae</taxon>
        <taxon>Agaricales</taxon>
        <taxon>Pluteineae</taxon>
        <taxon>Amanitaceae</taxon>
        <taxon>Amanita</taxon>
    </lineage>
</organism>
<dbReference type="InParanoid" id="A0A0C2T056"/>